<dbReference type="PROSITE" id="PS00070">
    <property type="entry name" value="ALDEHYDE_DEHYDR_CYS"/>
    <property type="match status" value="1"/>
</dbReference>
<accession>A0A3B1AU25</accession>
<protein>
    <submittedName>
        <fullName evidence="3">Aldehyde dehydrogenase</fullName>
        <ecNumber evidence="3">1.2.1.3</ecNumber>
    </submittedName>
</protein>
<feature type="domain" description="Aldehyde dehydrogenase" evidence="2">
    <location>
        <begin position="5"/>
        <end position="458"/>
    </location>
</feature>
<evidence type="ECO:0000259" key="2">
    <source>
        <dbReference type="Pfam" id="PF00171"/>
    </source>
</evidence>
<gene>
    <name evidence="3" type="ORF">MNBD_GAMMA19-244</name>
</gene>
<dbReference type="FunFam" id="3.40.309.10:FF:000009">
    <property type="entry name" value="Aldehyde dehydrogenase A"/>
    <property type="match status" value="1"/>
</dbReference>
<dbReference type="Pfam" id="PF00171">
    <property type="entry name" value="Aldedh"/>
    <property type="match status" value="1"/>
</dbReference>
<dbReference type="EC" id="1.2.1.3" evidence="3"/>
<dbReference type="EMBL" id="UOFV01000081">
    <property type="protein sequence ID" value="VAW96256.1"/>
    <property type="molecule type" value="Genomic_DNA"/>
</dbReference>
<dbReference type="AlphaFoldDB" id="A0A3B1AU25"/>
<dbReference type="InterPro" id="IPR016162">
    <property type="entry name" value="Ald_DH_N"/>
</dbReference>
<organism evidence="3">
    <name type="scientific">hydrothermal vent metagenome</name>
    <dbReference type="NCBI Taxonomy" id="652676"/>
    <lineage>
        <taxon>unclassified sequences</taxon>
        <taxon>metagenomes</taxon>
        <taxon>ecological metagenomes</taxon>
    </lineage>
</organism>
<dbReference type="InterPro" id="IPR015590">
    <property type="entry name" value="Aldehyde_DH_dom"/>
</dbReference>
<evidence type="ECO:0000313" key="3">
    <source>
        <dbReference type="EMBL" id="VAW96256.1"/>
    </source>
</evidence>
<reference evidence="3" key="1">
    <citation type="submission" date="2018-06" db="EMBL/GenBank/DDBJ databases">
        <authorList>
            <person name="Zhirakovskaya E."/>
        </authorList>
    </citation>
    <scope>NUCLEOTIDE SEQUENCE</scope>
</reference>
<dbReference type="InterPro" id="IPR016160">
    <property type="entry name" value="Ald_DH_CS_CYS"/>
</dbReference>
<proteinExistence type="predicted"/>
<dbReference type="GO" id="GO:0004029">
    <property type="term" value="F:aldehyde dehydrogenase (NAD+) activity"/>
    <property type="evidence" value="ECO:0007669"/>
    <property type="project" value="UniProtKB-EC"/>
</dbReference>
<dbReference type="PROSITE" id="PS00687">
    <property type="entry name" value="ALDEHYDE_DEHYDR_GLU"/>
    <property type="match status" value="1"/>
</dbReference>
<evidence type="ECO:0000256" key="1">
    <source>
        <dbReference type="ARBA" id="ARBA00023002"/>
    </source>
</evidence>
<dbReference type="CDD" id="cd07102">
    <property type="entry name" value="ALDH_EDX86601"/>
    <property type="match status" value="1"/>
</dbReference>
<keyword evidence="1 3" id="KW-0560">Oxidoreductase</keyword>
<dbReference type="InterPro" id="IPR016161">
    <property type="entry name" value="Ald_DH/histidinol_DH"/>
</dbReference>
<dbReference type="InterPro" id="IPR029510">
    <property type="entry name" value="Ald_DH_CS_GLU"/>
</dbReference>
<name>A0A3B1AU25_9ZZZZ</name>
<dbReference type="SUPFAM" id="SSF53720">
    <property type="entry name" value="ALDH-like"/>
    <property type="match status" value="1"/>
</dbReference>
<dbReference type="PANTHER" id="PTHR11699">
    <property type="entry name" value="ALDEHYDE DEHYDROGENASE-RELATED"/>
    <property type="match status" value="1"/>
</dbReference>
<dbReference type="Gene3D" id="3.40.309.10">
    <property type="entry name" value="Aldehyde Dehydrogenase, Chain A, domain 2"/>
    <property type="match status" value="1"/>
</dbReference>
<dbReference type="Gene3D" id="3.40.605.10">
    <property type="entry name" value="Aldehyde Dehydrogenase, Chain A, domain 1"/>
    <property type="match status" value="1"/>
</dbReference>
<dbReference type="InterPro" id="IPR016163">
    <property type="entry name" value="Ald_DH_C"/>
</dbReference>
<sequence length="465" mass="51410">MMDAIKIISPVDGSLYAERQFSPDHDINHALDLSRTAQSEWQQTPLAERQSICLAAVDALLKNKQTLGEELSWQMGRPIRYTPGEIDGFAERARYMISIAEQYLSDTALTNDKHITRYIQREPLGVVFSIVPWNYPYLTAVNSIIPAIMAGNSVLMKPSSQTAITAERIAEAFKSANLPEGVFQHLLLTHEATTKIVASGEVDYVAFTGSVEGGKTIEHAAAGRFIDIGLELGGKDPAYVRADVDLAFAVENIMDGGFFNSGQSCCAIERIYVHEGIYQPFVDDLVERVKQYRLGNPLDPETHLGPMVRADIANRVRRQIQHAVEKGAQTCIDDKAFAIDPEKHGMAYLAPQVLLNVDHTMPIMTEETFGPVVGIMKVSSDEQAIQLMNDSIYGLTASVWTQDQQAAISIGQQVQTGTWFMNRCDYLDPALAWTGIKQSGKGCSLSGFAYHRLTRPKSFYLRAGD</sequence>